<keyword evidence="5 9" id="KW-0227">DNA damage</keyword>
<dbReference type="PANTHER" id="PTHR11276">
    <property type="entry name" value="DNA POLYMERASE TYPE-X FAMILY MEMBER"/>
    <property type="match status" value="1"/>
</dbReference>
<dbReference type="Pfam" id="PF14792">
    <property type="entry name" value="DNA_pol_B_palm"/>
    <property type="match status" value="1"/>
</dbReference>
<dbReference type="Gene3D" id="3.30.460.10">
    <property type="entry name" value="Beta Polymerase, domain 2"/>
    <property type="match status" value="1"/>
</dbReference>
<dbReference type="RefSeq" id="XP_025345049.1">
    <property type="nucleotide sequence ID" value="XM_025493492.1"/>
</dbReference>
<dbReference type="GO" id="GO:0006303">
    <property type="term" value="P:double-strand break repair via nonhomologous end joining"/>
    <property type="evidence" value="ECO:0007669"/>
    <property type="project" value="TreeGrafter"/>
</dbReference>
<comment type="subcellular location">
    <subcellularLocation>
        <location evidence="9">Nucleus</location>
    </subcellularLocation>
</comment>
<dbReference type="GO" id="GO:0003677">
    <property type="term" value="F:DNA binding"/>
    <property type="evidence" value="ECO:0007669"/>
    <property type="project" value="UniProtKB-UniRule"/>
</dbReference>
<comment type="similarity">
    <text evidence="9">Belongs to the DNA polymerase type-X family.</text>
</comment>
<dbReference type="InterPro" id="IPR001357">
    <property type="entry name" value="BRCT_dom"/>
</dbReference>
<keyword evidence="7 9" id="KW-0234">DNA repair</keyword>
<dbReference type="SUPFAM" id="SSF81301">
    <property type="entry name" value="Nucleotidyltransferase"/>
    <property type="match status" value="1"/>
</dbReference>
<gene>
    <name evidence="12" type="ORF">BCV69DRAFT_285761</name>
</gene>
<evidence type="ECO:0000256" key="5">
    <source>
        <dbReference type="ARBA" id="ARBA00022763"/>
    </source>
</evidence>
<evidence type="ECO:0000256" key="4">
    <source>
        <dbReference type="ARBA" id="ARBA00022705"/>
    </source>
</evidence>
<protein>
    <recommendedName>
        <fullName evidence="9">DNA polymerase</fullName>
        <ecNumber evidence="9">2.7.7.7</ecNumber>
    </recommendedName>
</protein>
<dbReference type="InterPro" id="IPR022312">
    <property type="entry name" value="DNA_pol_X"/>
</dbReference>
<comment type="catalytic activity">
    <reaction evidence="8 9">
        <text>DNA(n) + a 2'-deoxyribonucleoside 5'-triphosphate = DNA(n+1) + diphosphate</text>
        <dbReference type="Rhea" id="RHEA:22508"/>
        <dbReference type="Rhea" id="RHEA-COMP:17339"/>
        <dbReference type="Rhea" id="RHEA-COMP:17340"/>
        <dbReference type="ChEBI" id="CHEBI:33019"/>
        <dbReference type="ChEBI" id="CHEBI:61560"/>
        <dbReference type="ChEBI" id="CHEBI:173112"/>
        <dbReference type="EC" id="2.7.7.7"/>
    </reaction>
</comment>
<keyword evidence="3 9" id="KW-0548">Nucleotidyltransferase</keyword>
<keyword evidence="2 9" id="KW-0808">Transferase</keyword>
<feature type="compositionally biased region" description="Acidic residues" evidence="10">
    <location>
        <begin position="183"/>
        <end position="195"/>
    </location>
</feature>
<dbReference type="SMART" id="SM00483">
    <property type="entry name" value="POLXc"/>
    <property type="match status" value="1"/>
</dbReference>
<feature type="domain" description="BRCT" evidence="11">
    <location>
        <begin position="62"/>
        <end position="151"/>
    </location>
</feature>
<name>A0A316TWR5_9BASI</name>
<evidence type="ECO:0000259" key="11">
    <source>
        <dbReference type="PROSITE" id="PS50172"/>
    </source>
</evidence>
<keyword evidence="1" id="KW-0237">DNA synthesis</keyword>
<evidence type="ECO:0000256" key="9">
    <source>
        <dbReference type="RuleBase" id="RU366014"/>
    </source>
</evidence>
<dbReference type="InterPro" id="IPR002008">
    <property type="entry name" value="DNA_pol_X_beta-like"/>
</dbReference>
<dbReference type="InterPro" id="IPR043519">
    <property type="entry name" value="NT_sf"/>
</dbReference>
<dbReference type="Pfam" id="PF14716">
    <property type="entry name" value="HHH_8"/>
    <property type="match status" value="1"/>
</dbReference>
<dbReference type="InterPro" id="IPR010996">
    <property type="entry name" value="HHH_MUS81"/>
</dbReference>
<feature type="compositionally biased region" description="Low complexity" evidence="10">
    <location>
        <begin position="1"/>
        <end position="10"/>
    </location>
</feature>
<dbReference type="InterPro" id="IPR002054">
    <property type="entry name" value="DNA-dir_DNA_pol_X"/>
</dbReference>
<dbReference type="PRINTS" id="PR00870">
    <property type="entry name" value="DNAPOLXBETA"/>
</dbReference>
<keyword evidence="6 9" id="KW-0239">DNA-directed DNA polymerase</keyword>
<dbReference type="GO" id="GO:0046872">
    <property type="term" value="F:metal ion binding"/>
    <property type="evidence" value="ECO:0007669"/>
    <property type="project" value="UniProtKB-UniRule"/>
</dbReference>
<dbReference type="EMBL" id="KZ819340">
    <property type="protein sequence ID" value="PWN17889.1"/>
    <property type="molecule type" value="Genomic_DNA"/>
</dbReference>
<evidence type="ECO:0000313" key="13">
    <source>
        <dbReference type="Proteomes" id="UP000245942"/>
    </source>
</evidence>
<dbReference type="InterPro" id="IPR037160">
    <property type="entry name" value="DNA_Pol_thumb_sf"/>
</dbReference>
<evidence type="ECO:0000256" key="10">
    <source>
        <dbReference type="SAM" id="MobiDB-lite"/>
    </source>
</evidence>
<dbReference type="EC" id="2.7.7.7" evidence="9"/>
<dbReference type="PROSITE" id="PS50172">
    <property type="entry name" value="BRCT"/>
    <property type="match status" value="1"/>
</dbReference>
<dbReference type="Gene3D" id="1.10.150.110">
    <property type="entry name" value="DNA polymerase beta, N-terminal domain-like"/>
    <property type="match status" value="1"/>
</dbReference>
<dbReference type="GO" id="GO:0005634">
    <property type="term" value="C:nucleus"/>
    <property type="evidence" value="ECO:0007669"/>
    <property type="project" value="UniProtKB-SubCell"/>
</dbReference>
<evidence type="ECO:0000256" key="3">
    <source>
        <dbReference type="ARBA" id="ARBA00022695"/>
    </source>
</evidence>
<keyword evidence="4" id="KW-0235">DNA replication</keyword>
<dbReference type="Pfam" id="PF14791">
    <property type="entry name" value="DNA_pol_B_thumb"/>
    <property type="match status" value="1"/>
</dbReference>
<evidence type="ECO:0000256" key="7">
    <source>
        <dbReference type="ARBA" id="ARBA00023204"/>
    </source>
</evidence>
<reference evidence="12 13" key="1">
    <citation type="journal article" date="2018" name="Mol. Biol. Evol.">
        <title>Broad Genomic Sampling Reveals a Smut Pathogenic Ancestry of the Fungal Clade Ustilaginomycotina.</title>
        <authorList>
            <person name="Kijpornyongpan T."/>
            <person name="Mondo S.J."/>
            <person name="Barry K."/>
            <person name="Sandor L."/>
            <person name="Lee J."/>
            <person name="Lipzen A."/>
            <person name="Pangilinan J."/>
            <person name="LaButti K."/>
            <person name="Hainaut M."/>
            <person name="Henrissat B."/>
            <person name="Grigoriev I.V."/>
            <person name="Spatafora J.W."/>
            <person name="Aime M.C."/>
        </authorList>
    </citation>
    <scope>NUCLEOTIDE SEQUENCE [LARGE SCALE GENOMIC DNA]</scope>
    <source>
        <strain evidence="12 13">MCA 4718</strain>
    </source>
</reference>
<evidence type="ECO:0000256" key="2">
    <source>
        <dbReference type="ARBA" id="ARBA00022679"/>
    </source>
</evidence>
<dbReference type="CDD" id="cd00141">
    <property type="entry name" value="NT_POLXc"/>
    <property type="match status" value="1"/>
</dbReference>
<dbReference type="InterPro" id="IPR018944">
    <property type="entry name" value="DNA_pol_lambd_fingers_domain"/>
</dbReference>
<dbReference type="Proteomes" id="UP000245942">
    <property type="component" value="Unassembled WGS sequence"/>
</dbReference>
<dbReference type="SUPFAM" id="SSF81585">
    <property type="entry name" value="PsbU/PolX domain-like"/>
    <property type="match status" value="1"/>
</dbReference>
<proteinExistence type="inferred from homology"/>
<accession>A0A316TWR5</accession>
<evidence type="ECO:0000256" key="6">
    <source>
        <dbReference type="ARBA" id="ARBA00022932"/>
    </source>
</evidence>
<keyword evidence="13" id="KW-1185">Reference proteome</keyword>
<feature type="region of interest" description="Disordered" evidence="10">
    <location>
        <begin position="153"/>
        <end position="208"/>
    </location>
</feature>
<evidence type="ECO:0000256" key="1">
    <source>
        <dbReference type="ARBA" id="ARBA00022634"/>
    </source>
</evidence>
<feature type="region of interest" description="Disordered" evidence="10">
    <location>
        <begin position="1"/>
        <end position="22"/>
    </location>
</feature>
<dbReference type="PANTHER" id="PTHR11276:SF28">
    <property type="entry name" value="DNA POLYMERASE LAMBDA"/>
    <property type="match status" value="1"/>
</dbReference>
<comment type="function">
    <text evidence="9">DNA polymerase that functions in several pathways of DNA repair. Involved in base excision repair (BER) responsible for repair of lesions that give rise to abasic (AP) sites in DNA. Also contributes to DNA double-strand break repair by non-homologous end joining and homologous recombination. Has both template-dependent and template-independent (terminal transferase) DNA polymerase activities. Has also a 5'-deoxyribose-5-phosphate lyase (dRP lyase) activity.</text>
</comment>
<evidence type="ECO:0000313" key="12">
    <source>
        <dbReference type="EMBL" id="PWN17889.1"/>
    </source>
</evidence>
<dbReference type="SUPFAM" id="SSF47802">
    <property type="entry name" value="DNA polymerase beta, N-terminal domain-like"/>
    <property type="match status" value="1"/>
</dbReference>
<dbReference type="AlphaFoldDB" id="A0A316TWR5"/>
<sequence>MPLSSSSTSSPGPRHRLLESKPVAPVRIASPASAKNAHILLSGDRTQAQPSFRVLSQAVRCFVLPDKLTQEERQAVYDEVVTLGALAATIEYTNLILTSLRAPKRVIMALKRERNGQLTDDWFAKIPILHLDWLAETARRRIMQDYTPYRIPTGMEDTDVPSAVAKGKQPARPAMKREPSSFTEDEEAVGESSEEDVLHTTSKKKIKTERRASPQHSYCFARETSPPTLPSSHPSWVNSEYCCQRPTPLRSVHNQSLVDELEVIRKQRALTSQQWSERSYSGCLSAIKAYPAAICSKDLKTVRDLKGVGKKMIGLIEQFCDAGHIVEAQQIRNDAANAILFDFMDLYGVGPVAARALYEEGCRTFEDVIAHGKSLATQLEVADCYRILPDLKTKIPRKEVEEIARLLLAELNVILPGTFIEIVGGYRRGKPMSNDVDIVISNDHADFSKRLDVINRLLTTLKRRGLMSYSVNVTNPSDGYETSGFVDIAEIVFLPPVTPGIIPVSRHRRVDLVFCSPKVYGACVVGWTGSRNFEKDIRRWATRGGFKFHSSGLVDTDTGELMETRNEQDVFRMLRLPFMPPELRNCDA</sequence>
<dbReference type="Pfam" id="PF10391">
    <property type="entry name" value="DNA_pol_lambd_f"/>
    <property type="match status" value="1"/>
</dbReference>
<dbReference type="GeneID" id="37015226"/>
<keyword evidence="9" id="KW-0539">Nucleus</keyword>
<dbReference type="InterPro" id="IPR029398">
    <property type="entry name" value="PolB_thumb"/>
</dbReference>
<dbReference type="InterPro" id="IPR028207">
    <property type="entry name" value="DNA_pol_B_palm_palm"/>
</dbReference>
<dbReference type="STRING" id="1684307.A0A316TWR5"/>
<organism evidence="12 13">
    <name type="scientific">Pseudomicrostroma glucosiphilum</name>
    <dbReference type="NCBI Taxonomy" id="1684307"/>
    <lineage>
        <taxon>Eukaryota</taxon>
        <taxon>Fungi</taxon>
        <taxon>Dikarya</taxon>
        <taxon>Basidiomycota</taxon>
        <taxon>Ustilaginomycotina</taxon>
        <taxon>Exobasidiomycetes</taxon>
        <taxon>Microstromatales</taxon>
        <taxon>Microstromatales incertae sedis</taxon>
        <taxon>Pseudomicrostroma</taxon>
    </lineage>
</organism>
<dbReference type="OrthoDB" id="205514at2759"/>
<dbReference type="GO" id="GO:0003887">
    <property type="term" value="F:DNA-directed DNA polymerase activity"/>
    <property type="evidence" value="ECO:0007669"/>
    <property type="project" value="UniProtKB-UniRule"/>
</dbReference>
<dbReference type="Gene3D" id="3.30.210.10">
    <property type="entry name" value="DNA polymerase, thumb domain"/>
    <property type="match status" value="1"/>
</dbReference>
<evidence type="ECO:0000256" key="8">
    <source>
        <dbReference type="ARBA" id="ARBA00049244"/>
    </source>
</evidence>
<dbReference type="InterPro" id="IPR027421">
    <property type="entry name" value="DNA_pol_lamdba_lyase_dom_sf"/>
</dbReference>
<dbReference type="PRINTS" id="PR00869">
    <property type="entry name" value="DNAPOLX"/>
</dbReference>
<dbReference type="Gene3D" id="1.10.150.20">
    <property type="entry name" value="5' to 3' exonuclease, C-terminal subdomain"/>
    <property type="match status" value="1"/>
</dbReference>